<proteinExistence type="predicted"/>
<feature type="signal peptide" evidence="1">
    <location>
        <begin position="1"/>
        <end position="19"/>
    </location>
</feature>
<dbReference type="InterPro" id="IPR029068">
    <property type="entry name" value="Glyas_Bleomycin-R_OHBP_Dase"/>
</dbReference>
<feature type="domain" description="Glyoxalase/fosfomycin resistance/dioxygenase" evidence="2">
    <location>
        <begin position="34"/>
        <end position="142"/>
    </location>
</feature>
<dbReference type="PANTHER" id="PTHR33993:SF2">
    <property type="entry name" value="VOC DOMAIN-CONTAINING PROTEIN"/>
    <property type="match status" value="1"/>
</dbReference>
<accession>A0ABT3CX30</accession>
<dbReference type="RefSeq" id="WP_264138582.1">
    <property type="nucleotide sequence ID" value="NZ_JAOYOD010000001.1"/>
</dbReference>
<reference evidence="3 4" key="1">
    <citation type="submission" date="2022-10" db="EMBL/GenBank/DDBJ databases">
        <title>Comparative genomics and taxonomic characterization of three novel marine species of genus Reichenbachiella exhibiting antioxidant and polysaccharide degradation activities.</title>
        <authorList>
            <person name="Muhammad N."/>
            <person name="Lee Y.-J."/>
            <person name="Ko J."/>
            <person name="Kim S.-G."/>
        </authorList>
    </citation>
    <scope>NUCLEOTIDE SEQUENCE [LARGE SCALE GENOMIC DNA]</scope>
    <source>
        <strain evidence="3 4">ABR2-5</strain>
    </source>
</reference>
<dbReference type="SUPFAM" id="SSF54593">
    <property type="entry name" value="Glyoxalase/Bleomycin resistance protein/Dihydroxybiphenyl dioxygenase"/>
    <property type="match status" value="1"/>
</dbReference>
<evidence type="ECO:0000256" key="1">
    <source>
        <dbReference type="SAM" id="SignalP"/>
    </source>
</evidence>
<dbReference type="CDD" id="cd07247">
    <property type="entry name" value="SgaA_N_like"/>
    <property type="match status" value="1"/>
</dbReference>
<gene>
    <name evidence="3" type="ORF">N7U62_13860</name>
</gene>
<evidence type="ECO:0000313" key="4">
    <source>
        <dbReference type="Proteomes" id="UP001300692"/>
    </source>
</evidence>
<dbReference type="Gene3D" id="3.10.180.10">
    <property type="entry name" value="2,3-Dihydroxybiphenyl 1,2-Dioxygenase, domain 1"/>
    <property type="match status" value="1"/>
</dbReference>
<feature type="chain" id="PRO_5046585759" evidence="1">
    <location>
        <begin position="20"/>
        <end position="148"/>
    </location>
</feature>
<dbReference type="PANTHER" id="PTHR33993">
    <property type="entry name" value="GLYOXALASE-RELATED"/>
    <property type="match status" value="1"/>
</dbReference>
<comment type="caution">
    <text evidence="3">The sequence shown here is derived from an EMBL/GenBank/DDBJ whole genome shotgun (WGS) entry which is preliminary data.</text>
</comment>
<name>A0ABT3CX30_9BACT</name>
<dbReference type="EMBL" id="JAOYOD010000001">
    <property type="protein sequence ID" value="MCV9387763.1"/>
    <property type="molecule type" value="Genomic_DNA"/>
</dbReference>
<sequence>MKKIIIVLILITSTTSYNAQSQTTDNIKSFISIVEIPATDISRAVGFYQSILSTSIDVIDMQGMQMGLFPSEGQAVSVVITQGEGYEPSSQGVLVYLNGGNDLQLILDKIEKSGGQIVMPKTLIDEENGYFALFLDSEGNRLGLHSLN</sequence>
<keyword evidence="1" id="KW-0732">Signal</keyword>
<dbReference type="InterPro" id="IPR052164">
    <property type="entry name" value="Anthracycline_SecMetBiosynth"/>
</dbReference>
<dbReference type="Pfam" id="PF00903">
    <property type="entry name" value="Glyoxalase"/>
    <property type="match status" value="1"/>
</dbReference>
<dbReference type="InterPro" id="IPR004360">
    <property type="entry name" value="Glyas_Fos-R_dOase_dom"/>
</dbReference>
<protein>
    <submittedName>
        <fullName evidence="3">VOC family protein</fullName>
    </submittedName>
</protein>
<keyword evidence="4" id="KW-1185">Reference proteome</keyword>
<evidence type="ECO:0000259" key="2">
    <source>
        <dbReference type="Pfam" id="PF00903"/>
    </source>
</evidence>
<dbReference type="Proteomes" id="UP001300692">
    <property type="component" value="Unassembled WGS sequence"/>
</dbReference>
<evidence type="ECO:0000313" key="3">
    <source>
        <dbReference type="EMBL" id="MCV9387763.1"/>
    </source>
</evidence>
<organism evidence="3 4">
    <name type="scientific">Reichenbachiella ulvae</name>
    <dbReference type="NCBI Taxonomy" id="2980104"/>
    <lineage>
        <taxon>Bacteria</taxon>
        <taxon>Pseudomonadati</taxon>
        <taxon>Bacteroidota</taxon>
        <taxon>Cytophagia</taxon>
        <taxon>Cytophagales</taxon>
        <taxon>Reichenbachiellaceae</taxon>
        <taxon>Reichenbachiella</taxon>
    </lineage>
</organism>